<gene>
    <name evidence="1" type="ORF">GCM10023217_26670</name>
</gene>
<evidence type="ECO:0000313" key="1">
    <source>
        <dbReference type="EMBL" id="GAA4753834.1"/>
    </source>
</evidence>
<comment type="caution">
    <text evidence="1">The sequence shown here is derived from an EMBL/GenBank/DDBJ whole genome shotgun (WGS) entry which is preliminary data.</text>
</comment>
<evidence type="ECO:0000313" key="2">
    <source>
        <dbReference type="Proteomes" id="UP001500822"/>
    </source>
</evidence>
<proteinExistence type="predicted"/>
<dbReference type="Proteomes" id="UP001500822">
    <property type="component" value="Unassembled WGS sequence"/>
</dbReference>
<sequence length="51" mass="5722">MTAVDTHRPFLDEFAAQGVDDDLLASARAEIAVRRDYGGEYGYTAYVLRRV</sequence>
<dbReference type="RefSeq" id="WP_246991987.1">
    <property type="nucleotide sequence ID" value="NZ_BAABIE010000012.1"/>
</dbReference>
<accession>A0ABP8ZE17</accession>
<organism evidence="1 2">
    <name type="scientific">Gordonia alkaliphila</name>
    <dbReference type="NCBI Taxonomy" id="1053547"/>
    <lineage>
        <taxon>Bacteria</taxon>
        <taxon>Bacillati</taxon>
        <taxon>Actinomycetota</taxon>
        <taxon>Actinomycetes</taxon>
        <taxon>Mycobacteriales</taxon>
        <taxon>Gordoniaceae</taxon>
        <taxon>Gordonia</taxon>
    </lineage>
</organism>
<evidence type="ECO:0008006" key="3">
    <source>
        <dbReference type="Google" id="ProtNLM"/>
    </source>
</evidence>
<keyword evidence="2" id="KW-1185">Reference proteome</keyword>
<name>A0ABP8ZE17_9ACTN</name>
<dbReference type="EMBL" id="BAABIE010000012">
    <property type="protein sequence ID" value="GAA4753834.1"/>
    <property type="molecule type" value="Genomic_DNA"/>
</dbReference>
<reference evidence="2" key="1">
    <citation type="journal article" date="2019" name="Int. J. Syst. Evol. Microbiol.">
        <title>The Global Catalogue of Microorganisms (GCM) 10K type strain sequencing project: providing services to taxonomists for standard genome sequencing and annotation.</title>
        <authorList>
            <consortium name="The Broad Institute Genomics Platform"/>
            <consortium name="The Broad Institute Genome Sequencing Center for Infectious Disease"/>
            <person name="Wu L."/>
            <person name="Ma J."/>
        </authorList>
    </citation>
    <scope>NUCLEOTIDE SEQUENCE [LARGE SCALE GENOMIC DNA]</scope>
    <source>
        <strain evidence="2">JCM 18077</strain>
    </source>
</reference>
<protein>
    <recommendedName>
        <fullName evidence="3">SAM-dependent methyltransferase</fullName>
    </recommendedName>
</protein>